<accession>A0A839E4H1</accession>
<feature type="transmembrane region" description="Helical" evidence="12">
    <location>
        <begin position="652"/>
        <end position="669"/>
    </location>
</feature>
<dbReference type="GO" id="GO:0071555">
    <property type="term" value="P:cell wall organization"/>
    <property type="evidence" value="ECO:0007669"/>
    <property type="project" value="UniProtKB-KW"/>
</dbReference>
<keyword evidence="9 12" id="KW-0472">Membrane</keyword>
<dbReference type="Gene3D" id="2.60.120.940">
    <property type="entry name" value="EmbC, C-terminal domain, subdomain 2"/>
    <property type="match status" value="1"/>
</dbReference>
<evidence type="ECO:0000259" key="14">
    <source>
        <dbReference type="Pfam" id="PF14896"/>
    </source>
</evidence>
<reference evidence="16 17" key="1">
    <citation type="submission" date="2020-07" db="EMBL/GenBank/DDBJ databases">
        <title>Sequencing the genomes of 1000 actinobacteria strains.</title>
        <authorList>
            <person name="Klenk H.-P."/>
        </authorList>
    </citation>
    <scope>NUCLEOTIDE SEQUENCE [LARGE SCALE GENOMIC DNA]</scope>
    <source>
        <strain evidence="16 17">DSM 45975</strain>
    </source>
</reference>
<dbReference type="Gene3D" id="2.60.120.610">
    <property type="entry name" value="arabinofuranosyltransferase like domain"/>
    <property type="match status" value="1"/>
</dbReference>
<evidence type="ECO:0000256" key="5">
    <source>
        <dbReference type="ARBA" id="ARBA00022676"/>
    </source>
</evidence>
<proteinExistence type="inferred from homology"/>
<organism evidence="16 17">
    <name type="scientific">Halosaccharopolyspora lacisalsi</name>
    <dbReference type="NCBI Taxonomy" id="1000566"/>
    <lineage>
        <taxon>Bacteria</taxon>
        <taxon>Bacillati</taxon>
        <taxon>Actinomycetota</taxon>
        <taxon>Actinomycetes</taxon>
        <taxon>Pseudonocardiales</taxon>
        <taxon>Pseudonocardiaceae</taxon>
        <taxon>Halosaccharopolyspora</taxon>
    </lineage>
</organism>
<evidence type="ECO:0000313" key="17">
    <source>
        <dbReference type="Proteomes" id="UP000569329"/>
    </source>
</evidence>
<feature type="domain" description="Arabinofuranosyltransferase central" evidence="13">
    <location>
        <begin position="197"/>
        <end position="650"/>
    </location>
</feature>
<comment type="similarity">
    <text evidence="3">Belongs to the emb family.</text>
</comment>
<feature type="domain" description="Arabinosyltransferase C-terminal" evidence="14">
    <location>
        <begin position="806"/>
        <end position="1030"/>
    </location>
</feature>
<dbReference type="RefSeq" id="WP_235987835.1">
    <property type="nucleotide sequence ID" value="NZ_JACGWZ010000008.1"/>
</dbReference>
<dbReference type="Pfam" id="PF17689">
    <property type="entry name" value="Arabino_trans_N"/>
    <property type="match status" value="1"/>
</dbReference>
<feature type="transmembrane region" description="Helical" evidence="12">
    <location>
        <begin position="400"/>
        <end position="431"/>
    </location>
</feature>
<dbReference type="Gene3D" id="3.40.190.160">
    <property type="match status" value="1"/>
</dbReference>
<evidence type="ECO:0000313" key="16">
    <source>
        <dbReference type="EMBL" id="MBA8827486.1"/>
    </source>
</evidence>
<feature type="transmembrane region" description="Helical" evidence="12">
    <location>
        <begin position="570"/>
        <end position="591"/>
    </location>
</feature>
<feature type="transmembrane region" description="Helical" evidence="12">
    <location>
        <begin position="318"/>
        <end position="340"/>
    </location>
</feature>
<gene>
    <name evidence="16" type="ORF">FHX42_004882</name>
</gene>
<protein>
    <submittedName>
        <fullName evidence="16">Arabinosyltransferase C</fullName>
        <ecNumber evidence="16">2.4.2.-</ecNumber>
    </submittedName>
</protein>
<sequence length="1064" mass="113200">MDLPAEAAHPQLRRRPRSDASRRSNVVALCVGVLGLLAALALPFAPVINERTEVHWPATGEPTASTTAFLTPYRPASMHATVPCPVIRSGLDAPGPTTILRTAPPSSNHDGLALTAVENELHLLLGQREVPLPPLPADCRITVRADSSHTEVRLGRAEPVVLDEPAPEIFTFTTGLPPADAEGMKVTARPFSWFATSATAVKTALIATALLTAAVSLTLLIAHAPPNRALFRPAALLRRVRTNVPLLLLDAVMGLVFALWGIIGSLTDDDGFAMMTVRSYASGENIGNYYRWFDAAETPFTLVQHLMRWVSEYSLAPVWLRVPSVIIGFLTWLVVSRGIVAPMCRGTRRLPLHLITAVFLLACWMPYCVGIRPEPFVALGAAGVFAALLKATSSTTESPFGWLGVAALAAGLALAVTPTSLTVLFTTLVFLPRIWRLLSPRGQAPRPLAISARAALVLCLGSVGVVAMFADSTLTGVLRATAIHDQFGPSLGWYQELARYTALLSTGGWGSAAKRLAVLFVIIALLIACAALIRQVHRRTNQPRLGLLVGAVAGFFLTLCLTPSKWTHHFGALAGVGSALLAVTVVLLARVGKLPRARREARLFGLFGALGAAGAAALSFTGPNAWSSYSDWGMLWSSSPVRPGGLPLNSPLPWILLAGASGLVAYGLVRGRATATAREASKSRGVGWTTMPSSVLVTAALTSVVVLLGTFLLAPQRMSGSYSVGGSNWKSLTGEDCGIEEQVQVLPVASGDAPRPAEGTTELDGFAAGEDGLPGPRPPREPDLLRAADGSLRSESETPVAASPSVWGSFVGGPSALGSMSTRWFSLPRLTDDQVLSVWVAGRPERGNTLAFEFGTARGGGVRSLDRRALTDPEPMQRPYADPRQGRPGNWRDYSPWRLLEIEAEELPPGADRVRLRAEDGTTDPEGWLGFSGPVVRDVVGLDRMLAGHASALIDWPISFAFPCFSRYPRVGNGTAEGPELLVSPPRGEASMAFDPNVGGVFAGVPMTSRRFETPSRLKGAPGVTWGHVYSVSYGIKRDGYDVSRHRVRVSGAGGDGEYPFESD</sequence>
<feature type="transmembrane region" description="Helical" evidence="12">
    <location>
        <begin position="204"/>
        <end position="223"/>
    </location>
</feature>
<comment type="subcellular location">
    <subcellularLocation>
        <location evidence="2">Cell membrane</location>
        <topology evidence="2">Multi-pass membrane protein</topology>
    </subcellularLocation>
</comment>
<dbReference type="AlphaFoldDB" id="A0A839E4H1"/>
<dbReference type="GO" id="GO:0052636">
    <property type="term" value="F:arabinosyltransferase activity"/>
    <property type="evidence" value="ECO:0007669"/>
    <property type="project" value="InterPro"/>
</dbReference>
<evidence type="ECO:0000256" key="4">
    <source>
        <dbReference type="ARBA" id="ARBA00022475"/>
    </source>
</evidence>
<dbReference type="GO" id="GO:0005886">
    <property type="term" value="C:plasma membrane"/>
    <property type="evidence" value="ECO:0007669"/>
    <property type="project" value="UniProtKB-SubCell"/>
</dbReference>
<keyword evidence="6 16" id="KW-0808">Transferase</keyword>
<comment type="caution">
    <text evidence="16">The sequence shown here is derived from an EMBL/GenBank/DDBJ whole genome shotgun (WGS) entry which is preliminary data.</text>
</comment>
<feature type="domain" description="Arabinosyltransferas concanavalin like" evidence="15">
    <location>
        <begin position="50"/>
        <end position="188"/>
    </location>
</feature>
<dbReference type="InterPro" id="IPR042486">
    <property type="entry name" value="Arabino_trans_C_2"/>
</dbReference>
<dbReference type="Pfam" id="PF14896">
    <property type="entry name" value="Arabino_trans_C"/>
    <property type="match status" value="1"/>
</dbReference>
<dbReference type="EMBL" id="JACGWZ010000008">
    <property type="protein sequence ID" value="MBA8827486.1"/>
    <property type="molecule type" value="Genomic_DNA"/>
</dbReference>
<keyword evidence="10" id="KW-0961">Cell wall biogenesis/degradation</keyword>
<evidence type="ECO:0000259" key="15">
    <source>
        <dbReference type="Pfam" id="PF17689"/>
    </source>
</evidence>
<evidence type="ECO:0000256" key="3">
    <source>
        <dbReference type="ARBA" id="ARBA00008195"/>
    </source>
</evidence>
<feature type="transmembrane region" description="Helical" evidence="12">
    <location>
        <begin position="516"/>
        <end position="533"/>
    </location>
</feature>
<dbReference type="InterPro" id="IPR040920">
    <property type="entry name" value="Arabino_trans_N"/>
</dbReference>
<feature type="transmembrane region" description="Helical" evidence="12">
    <location>
        <begin position="690"/>
        <end position="714"/>
    </location>
</feature>
<evidence type="ECO:0000256" key="7">
    <source>
        <dbReference type="ARBA" id="ARBA00022692"/>
    </source>
</evidence>
<name>A0A839E4H1_9PSEU</name>
<evidence type="ECO:0000256" key="1">
    <source>
        <dbReference type="ARBA" id="ARBA00003001"/>
    </source>
</evidence>
<feature type="transmembrane region" description="Helical" evidence="12">
    <location>
        <begin position="545"/>
        <end position="564"/>
    </location>
</feature>
<evidence type="ECO:0000256" key="12">
    <source>
        <dbReference type="SAM" id="Phobius"/>
    </source>
</evidence>
<evidence type="ECO:0000259" key="13">
    <source>
        <dbReference type="Pfam" id="PF04602"/>
    </source>
</evidence>
<feature type="transmembrane region" description="Helical" evidence="12">
    <location>
        <begin position="352"/>
        <end position="372"/>
    </location>
</feature>
<dbReference type="EC" id="2.4.2.-" evidence="16"/>
<evidence type="ECO:0000256" key="8">
    <source>
        <dbReference type="ARBA" id="ARBA00022989"/>
    </source>
</evidence>
<evidence type="ECO:0000256" key="10">
    <source>
        <dbReference type="ARBA" id="ARBA00023316"/>
    </source>
</evidence>
<dbReference type="InterPro" id="IPR007680">
    <property type="entry name" value="Arabino_trans_central"/>
</dbReference>
<comment type="function">
    <text evidence="1">Arabinosyl transferase responsible for the polymerization of arabinose into the arabinan of arabinogalactan.</text>
</comment>
<keyword evidence="7 12" id="KW-0812">Transmembrane</keyword>
<dbReference type="Pfam" id="PF04602">
    <property type="entry name" value="Arabinose_trans"/>
    <property type="match status" value="1"/>
</dbReference>
<dbReference type="InterPro" id="IPR027451">
    <property type="entry name" value="EmbABC_dom1"/>
</dbReference>
<dbReference type="Proteomes" id="UP000569329">
    <property type="component" value="Unassembled WGS sequence"/>
</dbReference>
<keyword evidence="17" id="KW-1185">Reference proteome</keyword>
<dbReference type="GO" id="GO:0071766">
    <property type="term" value="P:Actinobacterium-type cell wall biogenesis"/>
    <property type="evidence" value="ECO:0007669"/>
    <property type="project" value="InterPro"/>
</dbReference>
<feature type="transmembrane region" description="Helical" evidence="12">
    <location>
        <begin position="452"/>
        <end position="470"/>
    </location>
</feature>
<dbReference type="InterPro" id="IPR032731">
    <property type="entry name" value="Arabino_trans_C"/>
</dbReference>
<evidence type="ECO:0000256" key="11">
    <source>
        <dbReference type="SAM" id="MobiDB-lite"/>
    </source>
</evidence>
<feature type="region of interest" description="Disordered" evidence="11">
    <location>
        <begin position="750"/>
        <end position="785"/>
    </location>
</feature>
<keyword evidence="4" id="KW-1003">Cell membrane</keyword>
<feature type="transmembrane region" description="Helical" evidence="12">
    <location>
        <begin position="244"/>
        <end position="263"/>
    </location>
</feature>
<keyword evidence="5 16" id="KW-0328">Glycosyltransferase</keyword>
<evidence type="ECO:0000256" key="2">
    <source>
        <dbReference type="ARBA" id="ARBA00004651"/>
    </source>
</evidence>
<feature type="transmembrane region" description="Helical" evidence="12">
    <location>
        <begin position="603"/>
        <end position="626"/>
    </location>
</feature>
<evidence type="ECO:0000256" key="6">
    <source>
        <dbReference type="ARBA" id="ARBA00022679"/>
    </source>
</evidence>
<evidence type="ECO:0000256" key="9">
    <source>
        <dbReference type="ARBA" id="ARBA00023136"/>
    </source>
</evidence>
<keyword evidence="8 12" id="KW-1133">Transmembrane helix</keyword>